<dbReference type="FunFam" id="1.10.10.10:FF:000322">
    <property type="entry name" value="Probable disease resistance protein At1g63360"/>
    <property type="match status" value="1"/>
</dbReference>
<dbReference type="InterPro" id="IPR058922">
    <property type="entry name" value="WHD_DRP"/>
</dbReference>
<evidence type="ECO:0000313" key="11">
    <source>
        <dbReference type="Proteomes" id="UP000504607"/>
    </source>
</evidence>
<dbReference type="PANTHER" id="PTHR36766">
    <property type="entry name" value="PLANT BROAD-SPECTRUM MILDEW RESISTANCE PROTEIN RPW8"/>
    <property type="match status" value="1"/>
</dbReference>
<proteinExistence type="inferred from homology"/>
<evidence type="ECO:0000259" key="10">
    <source>
        <dbReference type="Pfam" id="PF25019"/>
    </source>
</evidence>
<feature type="domain" description="R13L1/DRL21-like LRR repeat region" evidence="10">
    <location>
        <begin position="703"/>
        <end position="830"/>
    </location>
</feature>
<dbReference type="Pfam" id="PF25019">
    <property type="entry name" value="LRR_R13L1-DRL21"/>
    <property type="match status" value="1"/>
</dbReference>
<evidence type="ECO:0000259" key="9">
    <source>
        <dbReference type="Pfam" id="PF23559"/>
    </source>
</evidence>
<dbReference type="CDD" id="cd14798">
    <property type="entry name" value="RX-CC_like"/>
    <property type="match status" value="1"/>
</dbReference>
<dbReference type="RefSeq" id="XP_010937794.1">
    <property type="nucleotide sequence ID" value="XM_010939492.1"/>
</dbReference>
<dbReference type="FunCoup" id="A0A6I9S578">
    <property type="interactions" value="109"/>
</dbReference>
<keyword evidence="5" id="KW-0611">Plant defense</keyword>
<dbReference type="Proteomes" id="UP000504607">
    <property type="component" value="Chromosome 14"/>
</dbReference>
<dbReference type="FunFam" id="3.40.50.300:FF:001091">
    <property type="entry name" value="Probable disease resistance protein At1g61300"/>
    <property type="match status" value="1"/>
</dbReference>
<dbReference type="InterPro" id="IPR003591">
    <property type="entry name" value="Leu-rich_rpt_typical-subtyp"/>
</dbReference>
<keyword evidence="11" id="KW-1185">Reference proteome</keyword>
<dbReference type="InterPro" id="IPR036388">
    <property type="entry name" value="WH-like_DNA-bd_sf"/>
</dbReference>
<dbReference type="GO" id="GO:0005524">
    <property type="term" value="F:ATP binding"/>
    <property type="evidence" value="ECO:0007669"/>
    <property type="project" value="UniProtKB-KW"/>
</dbReference>
<evidence type="ECO:0000256" key="2">
    <source>
        <dbReference type="ARBA" id="ARBA00022614"/>
    </source>
</evidence>
<dbReference type="InterPro" id="IPR002182">
    <property type="entry name" value="NB-ARC"/>
</dbReference>
<keyword evidence="6" id="KW-0067">ATP-binding</keyword>
<dbReference type="KEGG" id="egu:105057052"/>
<dbReference type="InterPro" id="IPR042197">
    <property type="entry name" value="Apaf_helical"/>
</dbReference>
<dbReference type="PANTHER" id="PTHR36766:SF40">
    <property type="entry name" value="DISEASE RESISTANCE PROTEIN RGA3"/>
    <property type="match status" value="1"/>
</dbReference>
<evidence type="ECO:0000313" key="12">
    <source>
        <dbReference type="RefSeq" id="XP_010937794.1"/>
    </source>
</evidence>
<dbReference type="SUPFAM" id="SSF52540">
    <property type="entry name" value="P-loop containing nucleoside triphosphate hydrolases"/>
    <property type="match status" value="1"/>
</dbReference>
<gene>
    <name evidence="12" type="primary">LOC105057052</name>
</gene>
<evidence type="ECO:0000259" key="7">
    <source>
        <dbReference type="Pfam" id="PF00931"/>
    </source>
</evidence>
<dbReference type="GO" id="GO:0009626">
    <property type="term" value="P:plant-type hypersensitive response"/>
    <property type="evidence" value="ECO:0007669"/>
    <property type="project" value="UniProtKB-ARBA"/>
</dbReference>
<dbReference type="InterPro" id="IPR032675">
    <property type="entry name" value="LRR_dom_sf"/>
</dbReference>
<comment type="similarity">
    <text evidence="1">Belongs to the disease resistance NB-LRR family.</text>
</comment>
<dbReference type="InterPro" id="IPR027417">
    <property type="entry name" value="P-loop_NTPase"/>
</dbReference>
<dbReference type="Pfam" id="PF23559">
    <property type="entry name" value="WHD_DRP"/>
    <property type="match status" value="1"/>
</dbReference>
<accession>A0A6I9S578</accession>
<dbReference type="Gene3D" id="1.20.5.4130">
    <property type="match status" value="1"/>
</dbReference>
<dbReference type="Gene3D" id="1.10.10.10">
    <property type="entry name" value="Winged helix-like DNA-binding domain superfamily/Winged helix DNA-binding domain"/>
    <property type="match status" value="1"/>
</dbReference>
<evidence type="ECO:0000256" key="5">
    <source>
        <dbReference type="ARBA" id="ARBA00022821"/>
    </source>
</evidence>
<dbReference type="Pfam" id="PF18052">
    <property type="entry name" value="Rx_N"/>
    <property type="match status" value="1"/>
</dbReference>
<keyword evidence="4" id="KW-0547">Nucleotide-binding</keyword>
<feature type="domain" description="Disease resistance protein winged helix" evidence="9">
    <location>
        <begin position="425"/>
        <end position="499"/>
    </location>
</feature>
<dbReference type="InterPro" id="IPR041118">
    <property type="entry name" value="Rx_N"/>
</dbReference>
<keyword evidence="3" id="KW-0677">Repeat</keyword>
<dbReference type="InterPro" id="IPR038005">
    <property type="entry name" value="RX-like_CC"/>
</dbReference>
<dbReference type="PRINTS" id="PR00364">
    <property type="entry name" value="DISEASERSIST"/>
</dbReference>
<organism evidence="11 12">
    <name type="scientific">Elaeis guineensis var. tenera</name>
    <name type="common">Oil palm</name>
    <dbReference type="NCBI Taxonomy" id="51953"/>
    <lineage>
        <taxon>Eukaryota</taxon>
        <taxon>Viridiplantae</taxon>
        <taxon>Streptophyta</taxon>
        <taxon>Embryophyta</taxon>
        <taxon>Tracheophyta</taxon>
        <taxon>Spermatophyta</taxon>
        <taxon>Magnoliopsida</taxon>
        <taxon>Liliopsida</taxon>
        <taxon>Arecaceae</taxon>
        <taxon>Arecoideae</taxon>
        <taxon>Cocoseae</taxon>
        <taxon>Elaeidinae</taxon>
        <taxon>Elaeis</taxon>
    </lineage>
</organism>
<dbReference type="SUPFAM" id="SSF52058">
    <property type="entry name" value="L domain-like"/>
    <property type="match status" value="2"/>
</dbReference>
<feature type="domain" description="Disease resistance N-terminal" evidence="8">
    <location>
        <begin position="10"/>
        <end position="96"/>
    </location>
</feature>
<protein>
    <submittedName>
        <fullName evidence="12">Disease resistance protein RGA2-like</fullName>
    </submittedName>
</protein>
<name>A0A6I9S578_ELAGV</name>
<dbReference type="Gene3D" id="3.40.50.300">
    <property type="entry name" value="P-loop containing nucleotide triphosphate hydrolases"/>
    <property type="match status" value="1"/>
</dbReference>
<evidence type="ECO:0000256" key="4">
    <source>
        <dbReference type="ARBA" id="ARBA00022741"/>
    </source>
</evidence>
<keyword evidence="2" id="KW-0433">Leucine-rich repeat</keyword>
<dbReference type="OrthoDB" id="2973320at2759"/>
<evidence type="ECO:0000256" key="3">
    <source>
        <dbReference type="ARBA" id="ARBA00022737"/>
    </source>
</evidence>
<dbReference type="SMART" id="SM00369">
    <property type="entry name" value="LRR_TYP"/>
    <property type="match status" value="3"/>
</dbReference>
<dbReference type="GO" id="GO:0043531">
    <property type="term" value="F:ADP binding"/>
    <property type="evidence" value="ECO:0007669"/>
    <property type="project" value="InterPro"/>
</dbReference>
<dbReference type="Gene3D" id="1.10.8.430">
    <property type="entry name" value="Helical domain of apoptotic protease-activating factors"/>
    <property type="match status" value="1"/>
</dbReference>
<reference evidence="12" key="1">
    <citation type="submission" date="2025-08" db="UniProtKB">
        <authorList>
            <consortium name="RefSeq"/>
        </authorList>
    </citation>
    <scope>IDENTIFICATION</scope>
</reference>
<dbReference type="InterPro" id="IPR001611">
    <property type="entry name" value="Leu-rich_rpt"/>
</dbReference>
<sequence>MAEVILSALVQVLLEKSTSRILRQYGKMWGSTVYKQLKKLESTLSTIQAVLQDAEEKQVKNEALKKWLADLKDAAYDAEDILDEFNYEVLRQGAEIRDRMKRKVWDFFSFRNPIIFRITMINKIKKMVKRLDKIAAERSKFHLTEIGPVDRRYLITERPETHSFVNESNIIGREEDKKKIVESLISRTGRSDVSVLPILGIGGLGKTSLAQLVYNEITVAEHFQQRIWVCVSEDFDIKNIVKTIIESATQGKYEVSDMDSLQRKLREVLSGKRFLLVLDDVWNPWEELKELLTTGAKGSCVILTTRSTTVVSSIIGTLDAYELKPLSDDECWSLFERNAFSEGGAEKSANLVHIGKAIADKCGGLPLAAKMLGRLMRTKMEVREWRSVMESEIWKLNDDKILSSLRLSYNHLPCHVKQCFAYCAIFPKDYEIDKEMLIQLWMANGFIPSDPEQDMELKGHEIFKELLSRSFFQDLIIHRFPTMITRKTYRMHDLIHDLAQSIMGNECHILDKPQSISNTAVRHLSIIMDDPQLSTTEKVHTFKTLRTLLWTSDRSEIDLSHINWAETKLRVLGLSGVWIHDFPISTLHLKHLRYLGLSETAITTLPEATSSLLNLQTLNLSGTGITALPEAASSLLNLQTLNLSYCKRLRLLPSGITKMSSLKHLYLHHCGSLLSMPSGIEQLRCLRTLTAYPVGNEIGSGRIKELKDLRIGGLLDLYGLENVRSVAEAEAANTGSKQDLHNLILRWSNGRPSNELTEGNAEKVLEALQPPQGLKSLRISCYPGKRLPTWLVGQSMLLLNLVEITLQNCPRCEHVPQLGHLPHLARLNIEILSSVKHIGGDDFYGKAGGGDQHDVVFPSLRTFVLRLMDDLEEWSGVEGRPSFPKLEDLTISFCPKLTTILGTRSSMRRWENFNSLQRLTIGNCGSLISLPVEMIRCLSSLRYLEISNCKNFIGCSSSSGGVAVLELQHLTTLETLFIDRCPKWGNFPHDSLHHLTAPKILTLAACEGATALPEFPDSLLDLRINHCHNISSLPEGLGRLTALESLAIYDLPKLSSLPQRMEGLTDATKSVAAVEFVIAMVKDEKHSISEFAAGADTSKQICFVIAVDVVGK</sequence>
<dbReference type="GO" id="GO:0042742">
    <property type="term" value="P:defense response to bacterium"/>
    <property type="evidence" value="ECO:0007669"/>
    <property type="project" value="UniProtKB-ARBA"/>
</dbReference>
<dbReference type="Gene3D" id="3.80.10.10">
    <property type="entry name" value="Ribonuclease Inhibitor"/>
    <property type="match status" value="2"/>
</dbReference>
<dbReference type="InParanoid" id="A0A6I9S578"/>
<dbReference type="AlphaFoldDB" id="A0A6I9S578"/>
<feature type="domain" description="NB-ARC" evidence="7">
    <location>
        <begin position="174"/>
        <end position="341"/>
    </location>
</feature>
<evidence type="ECO:0000256" key="6">
    <source>
        <dbReference type="ARBA" id="ARBA00022840"/>
    </source>
</evidence>
<evidence type="ECO:0000256" key="1">
    <source>
        <dbReference type="ARBA" id="ARBA00008894"/>
    </source>
</evidence>
<dbReference type="GeneID" id="105057052"/>
<dbReference type="GO" id="GO:0002758">
    <property type="term" value="P:innate immune response-activating signaling pathway"/>
    <property type="evidence" value="ECO:0007669"/>
    <property type="project" value="UniProtKB-ARBA"/>
</dbReference>
<dbReference type="Pfam" id="PF00931">
    <property type="entry name" value="NB-ARC"/>
    <property type="match status" value="1"/>
</dbReference>
<evidence type="ECO:0000259" key="8">
    <source>
        <dbReference type="Pfam" id="PF18052"/>
    </source>
</evidence>
<dbReference type="InterPro" id="IPR056789">
    <property type="entry name" value="LRR_R13L1-DRL21"/>
</dbReference>
<dbReference type="Pfam" id="PF00560">
    <property type="entry name" value="LRR_1"/>
    <property type="match status" value="1"/>
</dbReference>